<proteinExistence type="predicted"/>
<evidence type="ECO:0000313" key="1">
    <source>
        <dbReference type="EMBL" id="BFP53545.1"/>
    </source>
</evidence>
<evidence type="ECO:0008006" key="2">
    <source>
        <dbReference type="Google" id="ProtNLM"/>
    </source>
</evidence>
<organism evidence="1">
    <name type="scientific">Streptomyces sp. CMC78</name>
    <dbReference type="NCBI Taxonomy" id="3231512"/>
    <lineage>
        <taxon>Bacteria</taxon>
        <taxon>Bacillati</taxon>
        <taxon>Actinomycetota</taxon>
        <taxon>Actinomycetes</taxon>
        <taxon>Kitasatosporales</taxon>
        <taxon>Streptomycetaceae</taxon>
        <taxon>Streptomyces</taxon>
    </lineage>
</organism>
<gene>
    <name evidence="1" type="ORF">SCMC78_33520</name>
</gene>
<protein>
    <recommendedName>
        <fullName evidence="2">Immunity protein 50 of polymorphic toxin system</fullName>
    </recommendedName>
</protein>
<dbReference type="Pfam" id="PF15594">
    <property type="entry name" value="Imm50"/>
    <property type="match status" value="1"/>
</dbReference>
<reference evidence="1" key="1">
    <citation type="submission" date="2024-07" db="EMBL/GenBank/DDBJ databases">
        <title>Complete genome sequences of cellulolytic bacteria, Kitasatospora sp. CMC57 and Streptomyces sp. CMC78, isolated from Japanese agricultural soil.</title>
        <authorList>
            <person name="Hashimoto T."/>
            <person name="Ito M."/>
            <person name="Iwamoto M."/>
            <person name="Fukahori D."/>
            <person name="Shoda T."/>
            <person name="Sakoda M."/>
            <person name="Morohoshi T."/>
            <person name="Mitsuboshi M."/>
            <person name="Nishizawa T."/>
        </authorList>
    </citation>
    <scope>NUCLEOTIDE SEQUENCE</scope>
    <source>
        <strain evidence="1">CMC78</strain>
    </source>
</reference>
<dbReference type="EMBL" id="AP035884">
    <property type="protein sequence ID" value="BFP53545.1"/>
    <property type="molecule type" value="Genomic_DNA"/>
</dbReference>
<accession>A0AB33KPG0</accession>
<dbReference type="InterPro" id="IPR028957">
    <property type="entry name" value="Imm50"/>
</dbReference>
<dbReference type="AlphaFoldDB" id="A0AB33KPG0"/>
<name>A0AB33KPG0_9ACTN</name>
<dbReference type="KEGG" id="stcm:SCMC78_33520"/>
<sequence length="131" mass="14618">MRLPLWPELTALYETPPDLSSCPLYYVHVDERDTSVTLGFETARLPDRPRAEWVGKRYDTVRFFVVFTGVDELRITGIAAEPPDARDRTVRVVVADTGRQQVSVAGESRSISFSAATSAVTRSRVYLQGSP</sequence>
<dbReference type="RefSeq" id="WP_319597982.1">
    <property type="nucleotide sequence ID" value="NZ_AP035884.1"/>
</dbReference>